<proteinExistence type="predicted"/>
<reference evidence="2" key="1">
    <citation type="submission" date="2021-01" db="EMBL/GenBank/DDBJ databases">
        <authorList>
            <person name="Corre E."/>
            <person name="Pelletier E."/>
            <person name="Niang G."/>
            <person name="Scheremetjew M."/>
            <person name="Finn R."/>
            <person name="Kale V."/>
            <person name="Holt S."/>
            <person name="Cochrane G."/>
            <person name="Meng A."/>
            <person name="Brown T."/>
            <person name="Cohen L."/>
        </authorList>
    </citation>
    <scope>NUCLEOTIDE SEQUENCE</scope>
    <source>
        <strain evidence="2">CCAP979/52</strain>
    </source>
</reference>
<keyword evidence="1" id="KW-0812">Transmembrane</keyword>
<dbReference type="EMBL" id="HBEZ01011796">
    <property type="protein sequence ID" value="CAD8628809.1"/>
    <property type="molecule type" value="Transcribed_RNA"/>
</dbReference>
<name>A0A7S0M4I1_9CRYP</name>
<accession>A0A7S0M4I1</accession>
<gene>
    <name evidence="2" type="ORF">CCUR1050_LOCUS6488</name>
</gene>
<organism evidence="2">
    <name type="scientific">Cryptomonas curvata</name>
    <dbReference type="NCBI Taxonomy" id="233186"/>
    <lineage>
        <taxon>Eukaryota</taxon>
        <taxon>Cryptophyceae</taxon>
        <taxon>Cryptomonadales</taxon>
        <taxon>Cryptomonadaceae</taxon>
        <taxon>Cryptomonas</taxon>
    </lineage>
</organism>
<evidence type="ECO:0000256" key="1">
    <source>
        <dbReference type="SAM" id="Phobius"/>
    </source>
</evidence>
<evidence type="ECO:0000313" key="2">
    <source>
        <dbReference type="EMBL" id="CAD8628809.1"/>
    </source>
</evidence>
<feature type="transmembrane region" description="Helical" evidence="1">
    <location>
        <begin position="12"/>
        <end position="33"/>
    </location>
</feature>
<protein>
    <submittedName>
        <fullName evidence="2">Uncharacterized protein</fullName>
    </submittedName>
</protein>
<keyword evidence="1" id="KW-1133">Transmembrane helix</keyword>
<keyword evidence="1" id="KW-0472">Membrane</keyword>
<dbReference type="AlphaFoldDB" id="A0A7S0M4I1"/>
<sequence>MFAHRRRESASQYVAGMVFAVSVASSAAFSIGLPGSRQCTVTHSQMYPSVRNPRARCVDVRKRVRMGLDNSFGNSNRVPGKGDIIQDFLTQRSVQSLMHTMKLVGDMENLEYLESFMNHQGLSNFHGYGALRTDSATYITTLKKELPVTIVKRKKFYRGGSRNNPYVTDNEFTYTSTVQPRVLADNIIAMREVLAKEWVADLAFIESENSELLRHHTDLVRQGEDRSHHFLQPQHEDADDHSPLRLASYDLLEKLVTEAAVRRVADDLSRGSAADRLAGRWLHEQFHGEAGAGFRGDHGAEVGRTFMRHLLAAVPVIVTATAGAGAGAATLVDPHDVAQRIMAERQRAAERWAAGLTDTPQIHVAWAVALLRACLAHPAAARSGSGPAEHQHGGDAGR</sequence>